<keyword evidence="1" id="KW-0472">Membrane</keyword>
<name>A0AA38FPR7_TAXCH</name>
<keyword evidence="1" id="KW-1133">Transmembrane helix</keyword>
<evidence type="ECO:0000256" key="1">
    <source>
        <dbReference type="SAM" id="Phobius"/>
    </source>
</evidence>
<keyword evidence="1" id="KW-0812">Transmembrane</keyword>
<feature type="non-terminal residue" evidence="2">
    <location>
        <position position="1"/>
    </location>
</feature>
<evidence type="ECO:0000313" key="2">
    <source>
        <dbReference type="EMBL" id="KAH9307088.1"/>
    </source>
</evidence>
<protein>
    <submittedName>
        <fullName evidence="2">Uncharacterized protein</fullName>
    </submittedName>
</protein>
<dbReference type="Proteomes" id="UP000824469">
    <property type="component" value="Unassembled WGS sequence"/>
</dbReference>
<dbReference type="AlphaFoldDB" id="A0AA38FPR7"/>
<sequence>SLIQILTPQMMMMLSVLLFLTLRLLSLPILTVVMMRTMSLLTRVKNLLTLSLILL</sequence>
<reference evidence="2 3" key="1">
    <citation type="journal article" date="2021" name="Nat. Plants">
        <title>The Taxus genome provides insights into paclitaxel biosynthesis.</title>
        <authorList>
            <person name="Xiong X."/>
            <person name="Gou J."/>
            <person name="Liao Q."/>
            <person name="Li Y."/>
            <person name="Zhou Q."/>
            <person name="Bi G."/>
            <person name="Li C."/>
            <person name="Du R."/>
            <person name="Wang X."/>
            <person name="Sun T."/>
            <person name="Guo L."/>
            <person name="Liang H."/>
            <person name="Lu P."/>
            <person name="Wu Y."/>
            <person name="Zhang Z."/>
            <person name="Ro D.K."/>
            <person name="Shang Y."/>
            <person name="Huang S."/>
            <person name="Yan J."/>
        </authorList>
    </citation>
    <scope>NUCLEOTIDE SEQUENCE [LARGE SCALE GENOMIC DNA]</scope>
    <source>
        <strain evidence="2">Ta-2019</strain>
    </source>
</reference>
<dbReference type="EMBL" id="JAHRHJ020000008">
    <property type="protein sequence ID" value="KAH9307088.1"/>
    <property type="molecule type" value="Genomic_DNA"/>
</dbReference>
<keyword evidence="3" id="KW-1185">Reference proteome</keyword>
<gene>
    <name evidence="2" type="ORF">KI387_011492</name>
</gene>
<accession>A0AA38FPR7</accession>
<comment type="caution">
    <text evidence="2">The sequence shown here is derived from an EMBL/GenBank/DDBJ whole genome shotgun (WGS) entry which is preliminary data.</text>
</comment>
<evidence type="ECO:0000313" key="3">
    <source>
        <dbReference type="Proteomes" id="UP000824469"/>
    </source>
</evidence>
<feature type="transmembrane region" description="Helical" evidence="1">
    <location>
        <begin position="12"/>
        <end position="35"/>
    </location>
</feature>
<organism evidence="2 3">
    <name type="scientific">Taxus chinensis</name>
    <name type="common">Chinese yew</name>
    <name type="synonym">Taxus wallichiana var. chinensis</name>
    <dbReference type="NCBI Taxonomy" id="29808"/>
    <lineage>
        <taxon>Eukaryota</taxon>
        <taxon>Viridiplantae</taxon>
        <taxon>Streptophyta</taxon>
        <taxon>Embryophyta</taxon>
        <taxon>Tracheophyta</taxon>
        <taxon>Spermatophyta</taxon>
        <taxon>Pinopsida</taxon>
        <taxon>Pinidae</taxon>
        <taxon>Conifers II</taxon>
        <taxon>Cupressales</taxon>
        <taxon>Taxaceae</taxon>
        <taxon>Taxus</taxon>
    </lineage>
</organism>
<proteinExistence type="predicted"/>
<feature type="non-terminal residue" evidence="2">
    <location>
        <position position="55"/>
    </location>
</feature>